<proteinExistence type="predicted"/>
<name>A0A7X2GZP3_9NEIS</name>
<gene>
    <name evidence="1" type="ORF">GJU80_09210</name>
</gene>
<accession>A0A7X2GZP3</accession>
<reference evidence="1" key="1">
    <citation type="journal article" name="Emerg. Infect. Dis.">
        <title>Two cases of a newly characterized neisseria species.</title>
        <authorList>
            <person name="Mustapha M."/>
            <person name="Lemos A.P.S."/>
            <person name="Harrison L.H."/>
            <person name="Vantyne D."/>
            <person name="Sacchi C.T."/>
        </authorList>
    </citation>
    <scope>NUCLEOTIDE SEQUENCE</scope>
    <source>
        <strain evidence="1">N.95.16</strain>
    </source>
</reference>
<keyword evidence="2" id="KW-1185">Reference proteome</keyword>
<evidence type="ECO:0000313" key="1">
    <source>
        <dbReference type="EMBL" id="MRN38649.1"/>
    </source>
</evidence>
<comment type="caution">
    <text evidence="1">The sequence shown here is derived from an EMBL/GenBank/DDBJ whole genome shotgun (WGS) entry which is preliminary data.</text>
</comment>
<evidence type="ECO:0000313" key="2">
    <source>
        <dbReference type="Proteomes" id="UP000486297"/>
    </source>
</evidence>
<dbReference type="Proteomes" id="UP000486297">
    <property type="component" value="Unassembled WGS sequence"/>
</dbReference>
<dbReference type="EMBL" id="WJXO01000001">
    <property type="protein sequence ID" value="MRN38649.1"/>
    <property type="molecule type" value="Genomic_DNA"/>
</dbReference>
<sequence>MGYLEPVTRRMIGEIAQWGGNCGSAVSESGKVFEFTRGHIRSIPHVFEAGLRVEIFADYDETGTLRSFVLRPVPRHGVDTLALKGQQMTMPAKKNQAAAQPVCRYCVVFGCCRVGCSLVLAGCQSKSRELAGFYFAAGNQFYFHSRHEPFVQIAQGLCAGLLFGGYCRPSHDGVCGSGGLADQKQIRQIDSS</sequence>
<protein>
    <submittedName>
        <fullName evidence="1">Uncharacterized protein</fullName>
    </submittedName>
</protein>
<dbReference type="RefSeq" id="WP_100563055.1">
    <property type="nucleotide sequence ID" value="NZ_WJXO01000001.1"/>
</dbReference>
<dbReference type="AlphaFoldDB" id="A0A7X2GZP3"/>
<organism evidence="1 2">
    <name type="scientific">Neisseria brasiliensis</name>
    <dbReference type="NCBI Taxonomy" id="2666100"/>
    <lineage>
        <taxon>Bacteria</taxon>
        <taxon>Pseudomonadati</taxon>
        <taxon>Pseudomonadota</taxon>
        <taxon>Betaproteobacteria</taxon>
        <taxon>Neisseriales</taxon>
        <taxon>Neisseriaceae</taxon>
        <taxon>Neisseria</taxon>
    </lineage>
</organism>